<accession>A0AC34RLK0</accession>
<protein>
    <submittedName>
        <fullName evidence="2">Uncharacterized protein</fullName>
    </submittedName>
</protein>
<evidence type="ECO:0000313" key="2">
    <source>
        <dbReference type="WBParaSite" id="JU765_v2.g8157.t1"/>
    </source>
</evidence>
<dbReference type="Proteomes" id="UP000887576">
    <property type="component" value="Unplaced"/>
</dbReference>
<proteinExistence type="predicted"/>
<organism evidence="1 2">
    <name type="scientific">Panagrolaimus sp. JU765</name>
    <dbReference type="NCBI Taxonomy" id="591449"/>
    <lineage>
        <taxon>Eukaryota</taxon>
        <taxon>Metazoa</taxon>
        <taxon>Ecdysozoa</taxon>
        <taxon>Nematoda</taxon>
        <taxon>Chromadorea</taxon>
        <taxon>Rhabditida</taxon>
        <taxon>Tylenchina</taxon>
        <taxon>Panagrolaimomorpha</taxon>
        <taxon>Panagrolaimoidea</taxon>
        <taxon>Panagrolaimidae</taxon>
        <taxon>Panagrolaimus</taxon>
    </lineage>
</organism>
<evidence type="ECO:0000313" key="1">
    <source>
        <dbReference type="Proteomes" id="UP000887576"/>
    </source>
</evidence>
<dbReference type="WBParaSite" id="JU765_v2.g8157.t1">
    <property type="protein sequence ID" value="JU765_v2.g8157.t1"/>
    <property type="gene ID" value="JU765_v2.g8157"/>
</dbReference>
<reference evidence="2" key="1">
    <citation type="submission" date="2022-11" db="UniProtKB">
        <authorList>
            <consortium name="WormBaseParasite"/>
        </authorList>
    </citation>
    <scope>IDENTIFICATION</scope>
</reference>
<name>A0AC34RLK0_9BILA</name>
<sequence>MNAIAVQCLYFVNRKHRRTRIAHPLSHKFLIEDNLRILNIFKPQMFLEITFSYTATGAALFIDMVFHNVTALNVVYFTVYNFYIMAVSIYWTSQSQTIRNWIYFSLTGKRLITNPKFIEYQNIDQHFLHLKNAWK</sequence>